<dbReference type="Pfam" id="PF02518">
    <property type="entry name" value="HATPase_c"/>
    <property type="match status" value="1"/>
</dbReference>
<dbReference type="PANTHER" id="PTHR43047">
    <property type="entry name" value="TWO-COMPONENT HISTIDINE PROTEIN KINASE"/>
    <property type="match status" value="1"/>
</dbReference>
<reference evidence="9 10" key="1">
    <citation type="journal article" date="2016" name="Nat. Commun.">
        <title>Thousands of microbial genomes shed light on interconnected biogeochemical processes in an aquifer system.</title>
        <authorList>
            <person name="Anantharaman K."/>
            <person name="Brown C.T."/>
            <person name="Hug L.A."/>
            <person name="Sharon I."/>
            <person name="Castelle C.J."/>
            <person name="Probst A.J."/>
            <person name="Thomas B.C."/>
            <person name="Singh A."/>
            <person name="Wilkins M.J."/>
            <person name="Karaoz U."/>
            <person name="Brodie E.L."/>
            <person name="Williams K.H."/>
            <person name="Hubbard S.S."/>
            <person name="Banfield J.F."/>
        </authorList>
    </citation>
    <scope>NUCLEOTIDE SEQUENCE [LARGE SCALE GENOMIC DNA]</scope>
</reference>
<dbReference type="SUPFAM" id="SSF47384">
    <property type="entry name" value="Homodimeric domain of signal transducing histidine kinase"/>
    <property type="match status" value="1"/>
</dbReference>
<comment type="caution">
    <text evidence="9">The sequence shown here is derived from an EMBL/GenBank/DDBJ whole genome shotgun (WGS) entry which is preliminary data.</text>
</comment>
<dbReference type="PROSITE" id="PS50112">
    <property type="entry name" value="PAS"/>
    <property type="match status" value="1"/>
</dbReference>
<dbReference type="SUPFAM" id="SSF55785">
    <property type="entry name" value="PYP-like sensor domain (PAS domain)"/>
    <property type="match status" value="2"/>
</dbReference>
<dbReference type="InterPro" id="IPR036097">
    <property type="entry name" value="HisK_dim/P_sf"/>
</dbReference>
<dbReference type="CDD" id="cd00082">
    <property type="entry name" value="HisKA"/>
    <property type="match status" value="1"/>
</dbReference>
<evidence type="ECO:0000256" key="5">
    <source>
        <dbReference type="ARBA" id="ARBA00022777"/>
    </source>
</evidence>
<keyword evidence="4" id="KW-0808">Transferase</keyword>
<evidence type="ECO:0000259" key="8">
    <source>
        <dbReference type="PROSITE" id="PS50112"/>
    </source>
</evidence>
<dbReference type="AlphaFoldDB" id="A0A1F7XKV5"/>
<dbReference type="PANTHER" id="PTHR43047:SF72">
    <property type="entry name" value="OSMOSENSING HISTIDINE PROTEIN KINASE SLN1"/>
    <property type="match status" value="1"/>
</dbReference>
<evidence type="ECO:0000256" key="1">
    <source>
        <dbReference type="ARBA" id="ARBA00000085"/>
    </source>
</evidence>
<evidence type="ECO:0000313" key="10">
    <source>
        <dbReference type="Proteomes" id="UP000177382"/>
    </source>
</evidence>
<evidence type="ECO:0000256" key="4">
    <source>
        <dbReference type="ARBA" id="ARBA00022679"/>
    </source>
</evidence>
<gene>
    <name evidence="9" type="ORF">A2V97_02605</name>
</gene>
<keyword evidence="6" id="KW-0812">Transmembrane</keyword>
<accession>A0A1F7XKV5</accession>
<dbReference type="GO" id="GO:0006355">
    <property type="term" value="P:regulation of DNA-templated transcription"/>
    <property type="evidence" value="ECO:0007669"/>
    <property type="project" value="InterPro"/>
</dbReference>
<dbReference type="SMART" id="SM00387">
    <property type="entry name" value="HATPase_c"/>
    <property type="match status" value="1"/>
</dbReference>
<dbReference type="GO" id="GO:0000155">
    <property type="term" value="F:phosphorelay sensor kinase activity"/>
    <property type="evidence" value="ECO:0007669"/>
    <property type="project" value="InterPro"/>
</dbReference>
<evidence type="ECO:0000313" key="9">
    <source>
        <dbReference type="EMBL" id="OGM15657.1"/>
    </source>
</evidence>
<dbReference type="InterPro" id="IPR003594">
    <property type="entry name" value="HATPase_dom"/>
</dbReference>
<feature type="domain" description="Histidine kinase" evidence="7">
    <location>
        <begin position="404"/>
        <end position="627"/>
    </location>
</feature>
<dbReference type="InterPro" id="IPR036890">
    <property type="entry name" value="HATPase_C_sf"/>
</dbReference>
<feature type="transmembrane region" description="Helical" evidence="6">
    <location>
        <begin position="12"/>
        <end position="34"/>
    </location>
</feature>
<dbReference type="Gene3D" id="3.30.565.10">
    <property type="entry name" value="Histidine kinase-like ATPase, C-terminal domain"/>
    <property type="match status" value="1"/>
</dbReference>
<dbReference type="GO" id="GO:0005886">
    <property type="term" value="C:plasma membrane"/>
    <property type="evidence" value="ECO:0007669"/>
    <property type="project" value="TreeGrafter"/>
</dbReference>
<dbReference type="InterPro" id="IPR005467">
    <property type="entry name" value="His_kinase_dom"/>
</dbReference>
<dbReference type="GO" id="GO:0009927">
    <property type="term" value="F:histidine phosphotransfer kinase activity"/>
    <property type="evidence" value="ECO:0007669"/>
    <property type="project" value="TreeGrafter"/>
</dbReference>
<dbReference type="STRING" id="1802485.A2V97_02605"/>
<feature type="transmembrane region" description="Helical" evidence="6">
    <location>
        <begin position="87"/>
        <end position="106"/>
    </location>
</feature>
<keyword evidence="6" id="KW-0472">Membrane</keyword>
<dbReference type="Gene3D" id="1.10.287.130">
    <property type="match status" value="1"/>
</dbReference>
<name>A0A1F7XKV5_9BACT</name>
<dbReference type="Pfam" id="PF00989">
    <property type="entry name" value="PAS"/>
    <property type="match status" value="1"/>
</dbReference>
<comment type="catalytic activity">
    <reaction evidence="1">
        <text>ATP + protein L-histidine = ADP + protein N-phospho-L-histidine.</text>
        <dbReference type="EC" id="2.7.13.3"/>
    </reaction>
</comment>
<dbReference type="SMART" id="SM00388">
    <property type="entry name" value="HisKA"/>
    <property type="match status" value="1"/>
</dbReference>
<protein>
    <recommendedName>
        <fullName evidence="2">histidine kinase</fullName>
        <ecNumber evidence="2">2.7.13.3</ecNumber>
    </recommendedName>
</protein>
<dbReference type="InterPro" id="IPR000014">
    <property type="entry name" value="PAS"/>
</dbReference>
<evidence type="ECO:0000259" key="7">
    <source>
        <dbReference type="PROSITE" id="PS50109"/>
    </source>
</evidence>
<keyword evidence="6" id="KW-1133">Transmembrane helix</keyword>
<dbReference type="PRINTS" id="PR00344">
    <property type="entry name" value="BCTRLSENSOR"/>
</dbReference>
<dbReference type="InterPro" id="IPR004358">
    <property type="entry name" value="Sig_transdc_His_kin-like_C"/>
</dbReference>
<evidence type="ECO:0000256" key="3">
    <source>
        <dbReference type="ARBA" id="ARBA00022553"/>
    </source>
</evidence>
<dbReference type="SUPFAM" id="SSF55874">
    <property type="entry name" value="ATPase domain of HSP90 chaperone/DNA topoisomerase II/histidine kinase"/>
    <property type="match status" value="1"/>
</dbReference>
<dbReference type="Pfam" id="PF00512">
    <property type="entry name" value="HisKA"/>
    <property type="match status" value="1"/>
</dbReference>
<keyword evidence="3" id="KW-0597">Phosphoprotein</keyword>
<proteinExistence type="predicted"/>
<evidence type="ECO:0000256" key="6">
    <source>
        <dbReference type="SAM" id="Phobius"/>
    </source>
</evidence>
<dbReference type="SMART" id="SM00091">
    <property type="entry name" value="PAS"/>
    <property type="match status" value="2"/>
</dbReference>
<dbReference type="EC" id="2.7.13.3" evidence="2"/>
<evidence type="ECO:0000256" key="2">
    <source>
        <dbReference type="ARBA" id="ARBA00012438"/>
    </source>
</evidence>
<sequence>MKDNAAPKSLNLLTKLVIVLVLAGVFLLLFFLFFARVGTGVFLFSGLIPISAGYLFGSWGGLFGGIIVFPINFLLLNAVEGTSLSEFLLPNIVPNIGLILIGIFVGKLREAQGRLLQGKYAGERLRGVEQALKSERDRIQLIVSSMGEGLLVVDIQKRVTMLNPIAEELLELKGQVAIGKSWSELVKTLKGDQEVPIGERSFVQVVETKKPIITNLEDNHYYLTASGRKFPIVSITAPLISGGKLIGAVKVFRDATVDKEAKLVIEKEVAERTKELAEEKAKLLASIESLPRGFILTDVGGNVVLTNKLLTEIFGKAPKEGWTLDTLQGLLGESFDLRGNFKKVISQEQKSVFIGALSWGAKFLELFVVPVTLANGSIVGAIILVGDVTEAKVLERSKDEFFSIASHELRTPLTAIRGNTALIRDYFIKKVKDPEFVNIIDDIHASSIRLIDIVNDFLNLSRLEQGRIEFKKEKVDVAGTIKTVLEELVSSAEQKKLELKFLEPKKKPPLVAADSEKVKEVLINLIGNGIKYTEKGSVTINLVEKDSQLKINVIDTGRGISIKNQTLLFRKFQQAGESLYTRDTTKGTGLGLYISKLMVVGMGGTIGLEESVEDKGSNFYFTLPIAKD</sequence>
<dbReference type="Gene3D" id="3.30.450.20">
    <property type="entry name" value="PAS domain"/>
    <property type="match status" value="2"/>
</dbReference>
<keyword evidence="5" id="KW-0418">Kinase</keyword>
<dbReference type="CDD" id="cd00130">
    <property type="entry name" value="PAS"/>
    <property type="match status" value="1"/>
</dbReference>
<dbReference type="InterPro" id="IPR013767">
    <property type="entry name" value="PAS_fold"/>
</dbReference>
<dbReference type="InterPro" id="IPR003661">
    <property type="entry name" value="HisK_dim/P_dom"/>
</dbReference>
<feature type="transmembrane region" description="Helical" evidence="6">
    <location>
        <begin position="54"/>
        <end position="75"/>
    </location>
</feature>
<organism evidence="9 10">
    <name type="scientific">Candidatus Woesebacteria bacterium RBG_16_42_24</name>
    <dbReference type="NCBI Taxonomy" id="1802485"/>
    <lineage>
        <taxon>Bacteria</taxon>
        <taxon>Candidatus Woeseibacteriota</taxon>
    </lineage>
</organism>
<dbReference type="EMBL" id="MGFX01000001">
    <property type="protein sequence ID" value="OGM15657.1"/>
    <property type="molecule type" value="Genomic_DNA"/>
</dbReference>
<dbReference type="InterPro" id="IPR035965">
    <property type="entry name" value="PAS-like_dom_sf"/>
</dbReference>
<dbReference type="PROSITE" id="PS50109">
    <property type="entry name" value="HIS_KIN"/>
    <property type="match status" value="1"/>
</dbReference>
<feature type="domain" description="PAS" evidence="8">
    <location>
        <begin position="279"/>
        <end position="320"/>
    </location>
</feature>
<dbReference type="Proteomes" id="UP000177382">
    <property type="component" value="Unassembled WGS sequence"/>
</dbReference>